<organism evidence="1 2">
    <name type="scientific">Clostridium scatologenes</name>
    <dbReference type="NCBI Taxonomy" id="1548"/>
    <lineage>
        <taxon>Bacteria</taxon>
        <taxon>Bacillati</taxon>
        <taxon>Bacillota</taxon>
        <taxon>Clostridia</taxon>
        <taxon>Eubacteriales</taxon>
        <taxon>Clostridiaceae</taxon>
        <taxon>Clostridium</taxon>
    </lineage>
</organism>
<evidence type="ECO:0000313" key="1">
    <source>
        <dbReference type="EMBL" id="AKA67731.1"/>
    </source>
</evidence>
<dbReference type="AlphaFoldDB" id="A0A0E3GQ05"/>
<dbReference type="KEGG" id="csq:CSCA_0606"/>
<dbReference type="EMBL" id="CP009933">
    <property type="protein sequence ID" value="AKA67731.1"/>
    <property type="molecule type" value="Genomic_DNA"/>
</dbReference>
<dbReference type="Proteomes" id="UP000033115">
    <property type="component" value="Chromosome"/>
</dbReference>
<accession>A0A0E3GQ05</accession>
<protein>
    <submittedName>
        <fullName evidence="1">Uncharacterized protein</fullName>
    </submittedName>
</protein>
<dbReference type="STRING" id="1548.CSCA_0606"/>
<keyword evidence="2" id="KW-1185">Reference proteome</keyword>
<reference evidence="1 2" key="1">
    <citation type="journal article" date="2015" name="J. Biotechnol.">
        <title>Complete genome sequence of a malodorant-producing acetogen, Clostridium scatologenes ATCC 25775(T).</title>
        <authorList>
            <person name="Zhu Z."/>
            <person name="Guo T."/>
            <person name="Zheng H."/>
            <person name="Song T."/>
            <person name="Ouyang P."/>
            <person name="Xie J."/>
        </authorList>
    </citation>
    <scope>NUCLEOTIDE SEQUENCE [LARGE SCALE GENOMIC DNA]</scope>
    <source>
        <strain evidence="1 2">ATCC 25775</strain>
    </source>
</reference>
<name>A0A0E3GQ05_CLOSL</name>
<proteinExistence type="predicted"/>
<sequence length="37" mass="4688">MKPRNIVQKVFFYYLQKMLKKFLKDVKMTLIRCIQYM</sequence>
<gene>
    <name evidence="1" type="ORF">CSCA_0606</name>
</gene>
<dbReference type="HOGENOM" id="CLU_3342356_0_0_9"/>
<evidence type="ECO:0000313" key="2">
    <source>
        <dbReference type="Proteomes" id="UP000033115"/>
    </source>
</evidence>